<proteinExistence type="predicted"/>
<dbReference type="KEGG" id="mefw:F1737_04330"/>
<keyword evidence="2" id="KW-1185">Reference proteome</keyword>
<protein>
    <submittedName>
        <fullName evidence="1">Uncharacterized protein</fullName>
    </submittedName>
</protein>
<dbReference type="RefSeq" id="WP_317137550.1">
    <property type="nucleotide sequence ID" value="NZ_CP043875.1"/>
</dbReference>
<name>A0AA97FBF2_9EURY</name>
<gene>
    <name evidence="1" type="ORF">F1737_04330</name>
</gene>
<organism evidence="1 2">
    <name type="scientific">Methanochimaera problematica</name>
    <dbReference type="NCBI Taxonomy" id="2609417"/>
    <lineage>
        <taxon>Archaea</taxon>
        <taxon>Methanobacteriati</taxon>
        <taxon>Methanobacteriota</taxon>
        <taxon>Stenosarchaea group</taxon>
        <taxon>Methanomicrobia</taxon>
        <taxon>Methanomicrobiales</taxon>
        <taxon>Methanomicrobiaceae</taxon>
        <taxon>Methanochimaera</taxon>
    </lineage>
</organism>
<evidence type="ECO:0000313" key="1">
    <source>
        <dbReference type="EMBL" id="WOF15982.1"/>
    </source>
</evidence>
<accession>A0AA97FBF2</accession>
<dbReference type="Proteomes" id="UP001301797">
    <property type="component" value="Chromosome"/>
</dbReference>
<dbReference type="AlphaFoldDB" id="A0AA97FBF2"/>
<dbReference type="GeneID" id="85229368"/>
<sequence length="91" mass="10483">MAEIKTKVSLYFPKDLFKKFDKLRVENEAKLGVTISKNEFALKLITDAINGTEVESSEQKGSADIRREVLEFFRSDEGKELLKDLIQNMKK</sequence>
<reference evidence="1 2" key="1">
    <citation type="submission" date="2019-09" db="EMBL/GenBank/DDBJ databases">
        <title>The complete genome of Methanoplanus sp. FWC-SCC4.</title>
        <authorList>
            <person name="Chen S.-C."/>
            <person name="Zhou Y.-Z."/>
            <person name="Lai M.-C."/>
        </authorList>
    </citation>
    <scope>NUCLEOTIDE SEQUENCE [LARGE SCALE GENOMIC DNA]</scope>
    <source>
        <strain evidence="1 2">FWC-SCC4</strain>
    </source>
</reference>
<evidence type="ECO:0000313" key="2">
    <source>
        <dbReference type="Proteomes" id="UP001301797"/>
    </source>
</evidence>
<dbReference type="EMBL" id="CP043875">
    <property type="protein sequence ID" value="WOF15982.1"/>
    <property type="molecule type" value="Genomic_DNA"/>
</dbReference>